<accession>A0A395I4R0</accession>
<evidence type="ECO:0000313" key="1">
    <source>
        <dbReference type="EMBL" id="RAL14736.1"/>
    </source>
</evidence>
<gene>
    <name evidence="1" type="ORF">BO97DRAFT_412537</name>
</gene>
<evidence type="ECO:0000313" key="2">
    <source>
        <dbReference type="Proteomes" id="UP000248961"/>
    </source>
</evidence>
<dbReference type="EMBL" id="KZ824274">
    <property type="protein sequence ID" value="RAL14736.1"/>
    <property type="molecule type" value="Genomic_DNA"/>
</dbReference>
<dbReference type="VEuPathDB" id="FungiDB:BO97DRAFT_412537"/>
<organism evidence="1 2">
    <name type="scientific">Aspergillus homomorphus (strain CBS 101889)</name>
    <dbReference type="NCBI Taxonomy" id="1450537"/>
    <lineage>
        <taxon>Eukaryota</taxon>
        <taxon>Fungi</taxon>
        <taxon>Dikarya</taxon>
        <taxon>Ascomycota</taxon>
        <taxon>Pezizomycotina</taxon>
        <taxon>Eurotiomycetes</taxon>
        <taxon>Eurotiomycetidae</taxon>
        <taxon>Eurotiales</taxon>
        <taxon>Aspergillaceae</taxon>
        <taxon>Aspergillus</taxon>
        <taxon>Aspergillus subgen. Circumdati</taxon>
    </lineage>
</organism>
<keyword evidence="2" id="KW-1185">Reference proteome</keyword>
<protein>
    <submittedName>
        <fullName evidence="1">Uncharacterized protein</fullName>
    </submittedName>
</protein>
<dbReference type="GeneID" id="37200532"/>
<dbReference type="RefSeq" id="XP_025553890.1">
    <property type="nucleotide sequence ID" value="XM_025696243.1"/>
</dbReference>
<sequence length="274" mass="30355">MDMPASPRRPGCYKAAMCRGKNALPNPERQQAHLDHPQHLENCTDRITLARIKDLKDGHSGCYSEPEMLPSLRRGPTVCQARIANLVFAVSYGNAWIALSETLALPFGTSSYSPANKVDLGLDLGELWDLRPFIIGGIVHAVGLRCGFPIEKGVWTSFRRFGSHGFVGVLLSPSFLILTGARLRDATATMVLLLNPFNGLADNKYQRNYGPHHTPTSLPIIHSFQNPRTPWISGKSILHGGIEKINGRVRSWFSTVGKISFHRRHGDSDVFISY</sequence>
<reference evidence="1 2" key="1">
    <citation type="submission" date="2018-02" db="EMBL/GenBank/DDBJ databases">
        <title>The genomes of Aspergillus section Nigri reveals drivers in fungal speciation.</title>
        <authorList>
            <consortium name="DOE Joint Genome Institute"/>
            <person name="Vesth T.C."/>
            <person name="Nybo J."/>
            <person name="Theobald S."/>
            <person name="Brandl J."/>
            <person name="Frisvad J.C."/>
            <person name="Nielsen K.F."/>
            <person name="Lyhne E.K."/>
            <person name="Kogle M.E."/>
            <person name="Kuo A."/>
            <person name="Riley R."/>
            <person name="Clum A."/>
            <person name="Nolan M."/>
            <person name="Lipzen A."/>
            <person name="Salamov A."/>
            <person name="Henrissat B."/>
            <person name="Wiebenga A."/>
            <person name="De vries R.P."/>
            <person name="Grigoriev I.V."/>
            <person name="Mortensen U.H."/>
            <person name="Andersen M.R."/>
            <person name="Baker S.E."/>
        </authorList>
    </citation>
    <scope>NUCLEOTIDE SEQUENCE [LARGE SCALE GENOMIC DNA]</scope>
    <source>
        <strain evidence="1 2">CBS 101889</strain>
    </source>
</reference>
<name>A0A395I4R0_ASPHC</name>
<dbReference type="AlphaFoldDB" id="A0A395I4R0"/>
<dbReference type="Proteomes" id="UP000248961">
    <property type="component" value="Unassembled WGS sequence"/>
</dbReference>
<proteinExistence type="predicted"/>